<feature type="compositionally biased region" description="Acidic residues" evidence="1">
    <location>
        <begin position="54"/>
        <end position="64"/>
    </location>
</feature>
<organism evidence="2 3">
    <name type="scientific">Streptomyces endophyticus</name>
    <dbReference type="NCBI Taxonomy" id="714166"/>
    <lineage>
        <taxon>Bacteria</taxon>
        <taxon>Bacillati</taxon>
        <taxon>Actinomycetota</taxon>
        <taxon>Actinomycetes</taxon>
        <taxon>Kitasatosporales</taxon>
        <taxon>Streptomycetaceae</taxon>
        <taxon>Streptomyces</taxon>
    </lineage>
</organism>
<evidence type="ECO:0000313" key="3">
    <source>
        <dbReference type="Proteomes" id="UP001354931"/>
    </source>
</evidence>
<gene>
    <name evidence="2" type="ORF">OKJ99_12335</name>
</gene>
<comment type="caution">
    <text evidence="2">The sequence shown here is derived from an EMBL/GenBank/DDBJ whole genome shotgun (WGS) entry which is preliminary data.</text>
</comment>
<protein>
    <submittedName>
        <fullName evidence="2">Uncharacterized protein</fullName>
    </submittedName>
</protein>
<feature type="region of interest" description="Disordered" evidence="1">
    <location>
        <begin position="27"/>
        <end position="64"/>
    </location>
</feature>
<dbReference type="EMBL" id="JAOZYC010000093">
    <property type="protein sequence ID" value="MEB8338283.1"/>
    <property type="molecule type" value="Genomic_DNA"/>
</dbReference>
<dbReference type="Proteomes" id="UP001354931">
    <property type="component" value="Unassembled WGS sequence"/>
</dbReference>
<accession>A0ABU6F2S5</accession>
<reference evidence="2 3" key="1">
    <citation type="submission" date="2022-10" db="EMBL/GenBank/DDBJ databases">
        <authorList>
            <person name="Xie J."/>
            <person name="Shen N."/>
        </authorList>
    </citation>
    <scope>NUCLEOTIDE SEQUENCE [LARGE SCALE GENOMIC DNA]</scope>
    <source>
        <strain evidence="2 3">YIM65594</strain>
    </source>
</reference>
<evidence type="ECO:0000256" key="1">
    <source>
        <dbReference type="SAM" id="MobiDB-lite"/>
    </source>
</evidence>
<sequence length="64" mass="6511">MIRGVWLAALAVVVVVVTTGLAIAMSAASEPEPQPTPSRVYSSCLAADTRPLDPGDDPCEGSGN</sequence>
<evidence type="ECO:0000313" key="2">
    <source>
        <dbReference type="EMBL" id="MEB8338283.1"/>
    </source>
</evidence>
<dbReference type="RefSeq" id="WP_326016074.1">
    <property type="nucleotide sequence ID" value="NZ_JAOZYC010000093.1"/>
</dbReference>
<name>A0ABU6F2S5_9ACTN</name>
<proteinExistence type="predicted"/>
<keyword evidence="3" id="KW-1185">Reference proteome</keyword>